<protein>
    <submittedName>
        <fullName evidence="2">PAS domain-containing protein</fullName>
    </submittedName>
</protein>
<keyword evidence="3" id="KW-1185">Reference proteome</keyword>
<accession>A0ABU7PH21</accession>
<feature type="domain" description="PAS" evidence="1">
    <location>
        <begin position="8"/>
        <end position="55"/>
    </location>
</feature>
<reference evidence="2 3" key="1">
    <citation type="submission" date="2023-12" db="EMBL/GenBank/DDBJ databases">
        <title>Streptomyces sp. V4-01.</title>
        <authorList>
            <person name="Somphong A."/>
            <person name="Phongsopitanun W."/>
        </authorList>
    </citation>
    <scope>NUCLEOTIDE SEQUENCE [LARGE SCALE GENOMIC DNA]</scope>
    <source>
        <strain evidence="2 3">V4-01</strain>
    </source>
</reference>
<dbReference type="CDD" id="cd00130">
    <property type="entry name" value="PAS"/>
    <property type="match status" value="1"/>
</dbReference>
<name>A0ABU7PH21_9ACTN</name>
<dbReference type="Gene3D" id="3.30.450.20">
    <property type="entry name" value="PAS domain"/>
    <property type="match status" value="1"/>
</dbReference>
<dbReference type="SMART" id="SM00421">
    <property type="entry name" value="HTH_LUXR"/>
    <property type="match status" value="1"/>
</dbReference>
<dbReference type="SMART" id="SM00091">
    <property type="entry name" value="PAS"/>
    <property type="match status" value="1"/>
</dbReference>
<dbReference type="EMBL" id="JAZEWV010000025">
    <property type="protein sequence ID" value="MEE4545117.1"/>
    <property type="molecule type" value="Genomic_DNA"/>
</dbReference>
<dbReference type="SUPFAM" id="SSF55785">
    <property type="entry name" value="PYP-like sensor domain (PAS domain)"/>
    <property type="match status" value="1"/>
</dbReference>
<sequence length="199" mass="21119">MIDTTLALFDRAWTPTVVTDPAGVVRDANPAAARLTGRSAESLTGAPLARLLPPEACALLAARRAARPDGYADAIAAVRRSDGLRVPVRAVTWPAGPPGEDVICCLFPFTPPSAHPAEGPGLPSLTGSETRIVEGLALGLTNVELGRDLHLSRQGLDYRIDRLRRKLAARSRAALVARAYVTGVLDPSAWPPRARVPRD</sequence>
<dbReference type="Gene3D" id="1.10.10.10">
    <property type="entry name" value="Winged helix-like DNA-binding domain superfamily/Winged helix DNA-binding domain"/>
    <property type="match status" value="1"/>
</dbReference>
<evidence type="ECO:0000313" key="2">
    <source>
        <dbReference type="EMBL" id="MEE4545117.1"/>
    </source>
</evidence>
<evidence type="ECO:0000259" key="1">
    <source>
        <dbReference type="PROSITE" id="PS50112"/>
    </source>
</evidence>
<evidence type="ECO:0000313" key="3">
    <source>
        <dbReference type="Proteomes" id="UP001344658"/>
    </source>
</evidence>
<dbReference type="Pfam" id="PF00196">
    <property type="entry name" value="GerE"/>
    <property type="match status" value="1"/>
</dbReference>
<dbReference type="InterPro" id="IPR000014">
    <property type="entry name" value="PAS"/>
</dbReference>
<dbReference type="NCBIfam" id="TIGR00229">
    <property type="entry name" value="sensory_box"/>
    <property type="match status" value="1"/>
</dbReference>
<dbReference type="SUPFAM" id="SSF46894">
    <property type="entry name" value="C-terminal effector domain of the bipartite response regulators"/>
    <property type="match status" value="1"/>
</dbReference>
<dbReference type="InterPro" id="IPR036388">
    <property type="entry name" value="WH-like_DNA-bd_sf"/>
</dbReference>
<dbReference type="InterPro" id="IPR000792">
    <property type="entry name" value="Tscrpt_reg_LuxR_C"/>
</dbReference>
<proteinExistence type="predicted"/>
<dbReference type="InterPro" id="IPR035965">
    <property type="entry name" value="PAS-like_dom_sf"/>
</dbReference>
<gene>
    <name evidence="2" type="ORF">V2S66_24505</name>
</gene>
<dbReference type="PROSITE" id="PS50112">
    <property type="entry name" value="PAS"/>
    <property type="match status" value="1"/>
</dbReference>
<dbReference type="RefSeq" id="WP_330798470.1">
    <property type="nucleotide sequence ID" value="NZ_JAZEWV010000025.1"/>
</dbReference>
<dbReference type="InterPro" id="IPR016032">
    <property type="entry name" value="Sig_transdc_resp-reg_C-effctor"/>
</dbReference>
<comment type="caution">
    <text evidence="2">The sequence shown here is derived from an EMBL/GenBank/DDBJ whole genome shotgun (WGS) entry which is preliminary data.</text>
</comment>
<dbReference type="InterPro" id="IPR013656">
    <property type="entry name" value="PAS_4"/>
</dbReference>
<organism evidence="2 3">
    <name type="scientific">Actinacidiphila polyblastidii</name>
    <dbReference type="NCBI Taxonomy" id="3110430"/>
    <lineage>
        <taxon>Bacteria</taxon>
        <taxon>Bacillati</taxon>
        <taxon>Actinomycetota</taxon>
        <taxon>Actinomycetes</taxon>
        <taxon>Kitasatosporales</taxon>
        <taxon>Streptomycetaceae</taxon>
        <taxon>Actinacidiphila</taxon>
    </lineage>
</organism>
<dbReference type="Pfam" id="PF08448">
    <property type="entry name" value="PAS_4"/>
    <property type="match status" value="1"/>
</dbReference>
<dbReference type="Proteomes" id="UP001344658">
    <property type="component" value="Unassembled WGS sequence"/>
</dbReference>